<name>A0ABU7QRA4_AVIPA</name>
<organism evidence="2 3">
    <name type="scientific">Avibacterium paragallinarum</name>
    <name type="common">Haemophilus gallinarum</name>
    <dbReference type="NCBI Taxonomy" id="728"/>
    <lineage>
        <taxon>Bacteria</taxon>
        <taxon>Pseudomonadati</taxon>
        <taxon>Pseudomonadota</taxon>
        <taxon>Gammaproteobacteria</taxon>
        <taxon>Pasteurellales</taxon>
        <taxon>Pasteurellaceae</taxon>
        <taxon>Avibacterium</taxon>
    </lineage>
</organism>
<feature type="transmembrane region" description="Helical" evidence="1">
    <location>
        <begin position="45"/>
        <end position="66"/>
    </location>
</feature>
<keyword evidence="3" id="KW-1185">Reference proteome</keyword>
<keyword evidence="1" id="KW-1133">Transmembrane helix</keyword>
<evidence type="ECO:0000313" key="3">
    <source>
        <dbReference type="Proteomes" id="UP001352533"/>
    </source>
</evidence>
<accession>A0ABU7QRA4</accession>
<dbReference type="Proteomes" id="UP001352533">
    <property type="component" value="Unassembled WGS sequence"/>
</dbReference>
<keyword evidence="1" id="KW-0472">Membrane</keyword>
<evidence type="ECO:0000256" key="1">
    <source>
        <dbReference type="SAM" id="Phobius"/>
    </source>
</evidence>
<sequence length="72" mass="8164">MSDLMFFIRGLLGFFWSLIILPLLFLIPIGLFIAGMIYFDINLSWWGVLIVGLLGGFCLGTIINTIKILRNQ</sequence>
<reference evidence="2 3" key="1">
    <citation type="journal article" date="2022" name="Front. Microbiol.">
        <title>Commensal bacteria contribute to the growth of multidrug-resistant Avibacterium paragallinarum in chickens.</title>
        <authorList>
            <person name="Zhu J."/>
            <person name="Chen Y."/>
            <person name="Wu Y."/>
            <person name="Wang Y."/>
            <person name="Zhu K."/>
        </authorList>
    </citation>
    <scope>NUCLEOTIDE SEQUENCE [LARGE SCALE GENOMIC DNA]</scope>
    <source>
        <strain evidence="2 3">AV12</strain>
    </source>
</reference>
<gene>
    <name evidence="2" type="ORF">M5S25_08000</name>
</gene>
<evidence type="ECO:0000313" key="2">
    <source>
        <dbReference type="EMBL" id="MEE6113134.1"/>
    </source>
</evidence>
<keyword evidence="1" id="KW-0812">Transmembrane</keyword>
<protein>
    <submittedName>
        <fullName evidence="2">Uncharacterized protein</fullName>
    </submittedName>
</protein>
<dbReference type="RefSeq" id="WP_194751583.1">
    <property type="nucleotide sequence ID" value="NZ_JACEWB010000016.1"/>
</dbReference>
<comment type="caution">
    <text evidence="2">The sequence shown here is derived from an EMBL/GenBank/DDBJ whole genome shotgun (WGS) entry which is preliminary data.</text>
</comment>
<dbReference type="EMBL" id="JAMDKS010000016">
    <property type="protein sequence ID" value="MEE6113134.1"/>
    <property type="molecule type" value="Genomic_DNA"/>
</dbReference>
<proteinExistence type="predicted"/>
<feature type="transmembrane region" description="Helical" evidence="1">
    <location>
        <begin position="12"/>
        <end position="39"/>
    </location>
</feature>